<dbReference type="PANTHER" id="PTHR46732:SF8">
    <property type="entry name" value="ATP-DEPENDENT PROTEASE LA (LON) DOMAIN PROTEIN"/>
    <property type="match status" value="1"/>
</dbReference>
<dbReference type="InterPro" id="IPR003111">
    <property type="entry name" value="Lon_prtase_N"/>
</dbReference>
<dbReference type="SUPFAM" id="SSF88697">
    <property type="entry name" value="PUA domain-like"/>
    <property type="match status" value="1"/>
</dbReference>
<dbReference type="InterPro" id="IPR015947">
    <property type="entry name" value="PUA-like_sf"/>
</dbReference>
<dbReference type="SMART" id="SM00464">
    <property type="entry name" value="LON"/>
    <property type="match status" value="1"/>
</dbReference>
<proteinExistence type="predicted"/>
<dbReference type="EMBL" id="JAZDRO010000001">
    <property type="protein sequence ID" value="MEE2565341.1"/>
    <property type="molecule type" value="Genomic_DNA"/>
</dbReference>
<dbReference type="Gene3D" id="2.30.130.40">
    <property type="entry name" value="LON domain-like"/>
    <property type="match status" value="1"/>
</dbReference>
<gene>
    <name evidence="2" type="ORF">V0U35_01515</name>
</gene>
<feature type="domain" description="Lon N-terminal" evidence="1">
    <location>
        <begin position="5"/>
        <end position="197"/>
    </location>
</feature>
<organism evidence="2 3">
    <name type="scientific">Hyphobacterium marinum</name>
    <dbReference type="NCBI Taxonomy" id="3116574"/>
    <lineage>
        <taxon>Bacteria</taxon>
        <taxon>Pseudomonadati</taxon>
        <taxon>Pseudomonadota</taxon>
        <taxon>Alphaproteobacteria</taxon>
        <taxon>Maricaulales</taxon>
        <taxon>Maricaulaceae</taxon>
        <taxon>Hyphobacterium</taxon>
    </lineage>
</organism>
<accession>A0ABU7LUV6</accession>
<evidence type="ECO:0000313" key="2">
    <source>
        <dbReference type="EMBL" id="MEE2565341.1"/>
    </source>
</evidence>
<protein>
    <submittedName>
        <fullName evidence="2">LON peptidase substrate-binding domain-containing protein</fullName>
    </submittedName>
</protein>
<dbReference type="Proteomes" id="UP001310692">
    <property type="component" value="Unassembled WGS sequence"/>
</dbReference>
<name>A0ABU7LUV6_9PROT</name>
<dbReference type="PROSITE" id="PS51787">
    <property type="entry name" value="LON_N"/>
    <property type="match status" value="1"/>
</dbReference>
<evidence type="ECO:0000313" key="3">
    <source>
        <dbReference type="Proteomes" id="UP001310692"/>
    </source>
</evidence>
<reference evidence="2 3" key="1">
    <citation type="submission" date="2024-01" db="EMBL/GenBank/DDBJ databases">
        <title>Hyphobacterium bacterium isolated from marine sediment.</title>
        <authorList>
            <person name="Zhao S."/>
        </authorList>
    </citation>
    <scope>NUCLEOTIDE SEQUENCE [LARGE SCALE GENOMIC DNA]</scope>
    <source>
        <strain evidence="2 3">Y60-23</strain>
    </source>
</reference>
<dbReference type="InterPro" id="IPR046336">
    <property type="entry name" value="Lon_prtase_N_sf"/>
</dbReference>
<comment type="caution">
    <text evidence="2">The sequence shown here is derived from an EMBL/GenBank/DDBJ whole genome shotgun (WGS) entry which is preliminary data.</text>
</comment>
<dbReference type="PANTHER" id="PTHR46732">
    <property type="entry name" value="ATP-DEPENDENT PROTEASE LA (LON) DOMAIN PROTEIN"/>
    <property type="match status" value="1"/>
</dbReference>
<evidence type="ECO:0000259" key="1">
    <source>
        <dbReference type="PROSITE" id="PS51787"/>
    </source>
</evidence>
<dbReference type="Pfam" id="PF02190">
    <property type="entry name" value="LON_substr_bdg"/>
    <property type="match status" value="1"/>
</dbReference>
<sequence>MPREIPLFPLGGTILLPGEVLPLNVFEPRYLNMVDDALKSDRMIGIVQTRPGGTLDRPDLESIGGAGRIGEHSETPDGRYLITLEGLSRFRLTGEADRPAPYRTGVADYAGFAADLDVPETLLDTDRQRLESLLRLWFANEHVETDWDSVAAAPLARVVDRMAMVAPFTAAERQRLLEARHVRRRLDVMSDILEHRIAEGANGSAN</sequence>
<keyword evidence="3" id="KW-1185">Reference proteome</keyword>